<dbReference type="EMBL" id="CP029352">
    <property type="protein sequence ID" value="AWK85365.1"/>
    <property type="molecule type" value="Genomic_DNA"/>
</dbReference>
<sequence length="206" mass="23079">MWRITREAAGLDERVTPYSIRHGMAREMRKRRVPTEQISLFLGHLPDGSAATTSIYAPYEPGFLADALEAIEEVMGEMRKHLKRAQIDRPQAALGSEIEISFTGRARRHGIGEVKRQEVRELILSGVPHAEVVRRTGVSGGTVSVIRKELKATHPLYRNTEAGICVPLACRDAEEDSDDLPKSSGSGWWARPDSVRMRNFLYKSID</sequence>
<dbReference type="OrthoDB" id="9808346at2"/>
<evidence type="ECO:0000313" key="3">
    <source>
        <dbReference type="Proteomes" id="UP000245629"/>
    </source>
</evidence>
<dbReference type="Gene3D" id="1.10.443.10">
    <property type="entry name" value="Intergrase catalytic core"/>
    <property type="match status" value="1"/>
</dbReference>
<dbReference type="GO" id="GO:0006310">
    <property type="term" value="P:DNA recombination"/>
    <property type="evidence" value="ECO:0007669"/>
    <property type="project" value="UniProtKB-KW"/>
</dbReference>
<dbReference type="InterPro" id="IPR011010">
    <property type="entry name" value="DNA_brk_join_enz"/>
</dbReference>
<gene>
    <name evidence="2" type="ORF">DEW08_03520</name>
</gene>
<accession>A0A2S2CLH4</accession>
<keyword evidence="1" id="KW-0233">DNA recombination</keyword>
<dbReference type="AlphaFoldDB" id="A0A2S2CLH4"/>
<evidence type="ECO:0000256" key="1">
    <source>
        <dbReference type="ARBA" id="ARBA00023172"/>
    </source>
</evidence>
<reference evidence="3" key="1">
    <citation type="submission" date="2018-05" db="EMBL/GenBank/DDBJ databases">
        <title>Azospirillum thermophila sp. nov., a novel isolated from hot spring.</title>
        <authorList>
            <person name="Zhao Z."/>
        </authorList>
    </citation>
    <scope>NUCLEOTIDE SEQUENCE [LARGE SCALE GENOMIC DNA]</scope>
    <source>
        <strain evidence="3">CFH 70021</strain>
    </source>
</reference>
<dbReference type="Proteomes" id="UP000245629">
    <property type="component" value="Chromosome 1"/>
</dbReference>
<dbReference type="SUPFAM" id="SSF56349">
    <property type="entry name" value="DNA breaking-rejoining enzymes"/>
    <property type="match status" value="1"/>
</dbReference>
<keyword evidence="3" id="KW-1185">Reference proteome</keyword>
<name>A0A2S2CLH4_9PROT</name>
<protein>
    <recommendedName>
        <fullName evidence="4">Tyr recombinase domain-containing protein</fullName>
    </recommendedName>
</protein>
<dbReference type="KEGG" id="azz:DEW08_03520"/>
<dbReference type="GO" id="GO:0015074">
    <property type="term" value="P:DNA integration"/>
    <property type="evidence" value="ECO:0007669"/>
    <property type="project" value="InterPro"/>
</dbReference>
<proteinExistence type="predicted"/>
<evidence type="ECO:0008006" key="4">
    <source>
        <dbReference type="Google" id="ProtNLM"/>
    </source>
</evidence>
<evidence type="ECO:0000313" key="2">
    <source>
        <dbReference type="EMBL" id="AWK85365.1"/>
    </source>
</evidence>
<dbReference type="GO" id="GO:0003677">
    <property type="term" value="F:DNA binding"/>
    <property type="evidence" value="ECO:0007669"/>
    <property type="project" value="InterPro"/>
</dbReference>
<organism evidence="2 3">
    <name type="scientific">Azospirillum thermophilum</name>
    <dbReference type="NCBI Taxonomy" id="2202148"/>
    <lineage>
        <taxon>Bacteria</taxon>
        <taxon>Pseudomonadati</taxon>
        <taxon>Pseudomonadota</taxon>
        <taxon>Alphaproteobacteria</taxon>
        <taxon>Rhodospirillales</taxon>
        <taxon>Azospirillaceae</taxon>
        <taxon>Azospirillum</taxon>
    </lineage>
</organism>
<dbReference type="InterPro" id="IPR013762">
    <property type="entry name" value="Integrase-like_cat_sf"/>
</dbReference>